<evidence type="ECO:0000313" key="3">
    <source>
        <dbReference type="Proteomes" id="UP001301728"/>
    </source>
</evidence>
<sequence length="338" mass="37514">MKLKIALCSAIITIFALSPAYATDDCTSSRAYLYERCRQSLPLDKPEKTDTSNYTETVAIVPDGRFYQYQAGQGIYQVHYNYTGRNWTHADVAPIRINTDRPIAILPLQYTANGVQPGASVNGVPIGQFWNTITVIEMKRRLEALGFFVLTPTIQMYGESIEGFQALEHFIAGVHKGNSHVQTIVLTADANVANAANPRPGAQMLVTGLHSRDLWWEYRIQSRIMPFYQQQQLYNIGPRVRGGKSDKEGHSLAWHPLIERAAEYNPNVAIIEVAQAVEIVQKAGSIQAGQEWAAPLFDAIAFAMAEHACVNGANLENICQNGTLNSDQLSVISDQFLR</sequence>
<evidence type="ECO:0000313" key="2">
    <source>
        <dbReference type="EMBL" id="MEA5518540.1"/>
    </source>
</evidence>
<gene>
    <name evidence="2" type="ORF">VB854_06215</name>
</gene>
<keyword evidence="1" id="KW-0732">Signal</keyword>
<dbReference type="EMBL" id="JAYGHT010000011">
    <property type="protein sequence ID" value="MEA5518540.1"/>
    <property type="molecule type" value="Genomic_DNA"/>
</dbReference>
<feature type="signal peptide" evidence="1">
    <location>
        <begin position="1"/>
        <end position="22"/>
    </location>
</feature>
<dbReference type="RefSeq" id="WP_323275969.1">
    <property type="nucleotide sequence ID" value="NZ_JAYGHT010000011.1"/>
</dbReference>
<dbReference type="Proteomes" id="UP001301728">
    <property type="component" value="Unassembled WGS sequence"/>
</dbReference>
<keyword evidence="3" id="KW-1185">Reference proteome</keyword>
<proteinExistence type="predicted"/>
<accession>A0ABU5TUG0</accession>
<name>A0ABU5TUG0_9CYAN</name>
<organism evidence="2 3">
    <name type="scientific">Limnoraphis robusta CCNP1315</name>
    <dbReference type="NCBI Taxonomy" id="3110306"/>
    <lineage>
        <taxon>Bacteria</taxon>
        <taxon>Bacillati</taxon>
        <taxon>Cyanobacteriota</taxon>
        <taxon>Cyanophyceae</taxon>
        <taxon>Oscillatoriophycideae</taxon>
        <taxon>Oscillatoriales</taxon>
        <taxon>Sirenicapillariaceae</taxon>
        <taxon>Limnoraphis</taxon>
    </lineage>
</organism>
<evidence type="ECO:0000256" key="1">
    <source>
        <dbReference type="SAM" id="SignalP"/>
    </source>
</evidence>
<feature type="chain" id="PRO_5046315923" evidence="1">
    <location>
        <begin position="23"/>
        <end position="338"/>
    </location>
</feature>
<protein>
    <submittedName>
        <fullName evidence="2">Uncharacterized protein</fullName>
    </submittedName>
</protein>
<reference evidence="2 3" key="1">
    <citation type="submission" date="2023-12" db="EMBL/GenBank/DDBJ databases">
        <title>Baltic Sea Cyanobacteria.</title>
        <authorList>
            <person name="Delbaje E."/>
            <person name="Fewer D.P."/>
            <person name="Shishido T.K."/>
        </authorList>
    </citation>
    <scope>NUCLEOTIDE SEQUENCE [LARGE SCALE GENOMIC DNA]</scope>
    <source>
        <strain evidence="2 3">CCNP 1315</strain>
    </source>
</reference>
<comment type="caution">
    <text evidence="2">The sequence shown here is derived from an EMBL/GenBank/DDBJ whole genome shotgun (WGS) entry which is preliminary data.</text>
</comment>